<comment type="caution">
    <text evidence="2">The sequence shown here is derived from an EMBL/GenBank/DDBJ whole genome shotgun (WGS) entry which is preliminary data.</text>
</comment>
<dbReference type="EMBL" id="JAPHAV010000001">
    <property type="protein sequence ID" value="MCX2696232.1"/>
    <property type="molecule type" value="Genomic_DNA"/>
</dbReference>
<feature type="transmembrane region" description="Helical" evidence="1">
    <location>
        <begin position="12"/>
        <end position="36"/>
    </location>
</feature>
<keyword evidence="1" id="KW-0812">Transmembrane</keyword>
<protein>
    <recommendedName>
        <fullName evidence="4">DUF485 domain-containing protein</fullName>
    </recommendedName>
</protein>
<evidence type="ECO:0000256" key="1">
    <source>
        <dbReference type="SAM" id="Phobius"/>
    </source>
</evidence>
<keyword evidence="3" id="KW-1185">Reference proteome</keyword>
<dbReference type="Proteomes" id="UP001301216">
    <property type="component" value="Unassembled WGS sequence"/>
</dbReference>
<organism evidence="2 3">
    <name type="scientific">Ochrobactrum chromiisoli</name>
    <dbReference type="NCBI Taxonomy" id="2993941"/>
    <lineage>
        <taxon>Bacteria</taxon>
        <taxon>Pseudomonadati</taxon>
        <taxon>Pseudomonadota</taxon>
        <taxon>Alphaproteobacteria</taxon>
        <taxon>Hyphomicrobiales</taxon>
        <taxon>Brucellaceae</taxon>
        <taxon>Brucella/Ochrobactrum group</taxon>
        <taxon>Ochrobactrum</taxon>
    </lineage>
</organism>
<feature type="transmembrane region" description="Helical" evidence="1">
    <location>
        <begin position="48"/>
        <end position="67"/>
    </location>
</feature>
<sequence length="82" mass="9161">MENKPNKYVVRVSAVIYCLAYVLYVLGVVITVLVNIENHYRFDPSPLFGFGVVGLIVNLIGMAVYFVSTGKFSLTVKDIMKI</sequence>
<reference evidence="2 3" key="1">
    <citation type="submission" date="2022-11" db="EMBL/GenBank/DDBJ databases">
        <title>Brucella sp. YY2X, whole genome shotgun sequencing project.</title>
        <authorList>
            <person name="Yang Y."/>
        </authorList>
    </citation>
    <scope>NUCLEOTIDE SEQUENCE [LARGE SCALE GENOMIC DNA]</scope>
    <source>
        <strain evidence="2 3">YY2X</strain>
    </source>
</reference>
<keyword evidence="1" id="KW-1133">Transmembrane helix</keyword>
<evidence type="ECO:0000313" key="2">
    <source>
        <dbReference type="EMBL" id="MCX2696232.1"/>
    </source>
</evidence>
<dbReference type="RefSeq" id="WP_265983489.1">
    <property type="nucleotide sequence ID" value="NZ_JAPHAV010000001.1"/>
</dbReference>
<evidence type="ECO:0000313" key="3">
    <source>
        <dbReference type="Proteomes" id="UP001301216"/>
    </source>
</evidence>
<keyword evidence="1" id="KW-0472">Membrane</keyword>
<accession>A0ABT3QKT9</accession>
<name>A0ABT3QKT9_9HYPH</name>
<proteinExistence type="predicted"/>
<evidence type="ECO:0008006" key="4">
    <source>
        <dbReference type="Google" id="ProtNLM"/>
    </source>
</evidence>
<gene>
    <name evidence="2" type="ORF">OPR82_05505</name>
</gene>